<keyword evidence="1" id="KW-0472">Membrane</keyword>
<dbReference type="EMBL" id="CAJFCI010000016">
    <property type="protein sequence ID" value="CAD5106246.1"/>
    <property type="molecule type" value="Genomic_DNA"/>
</dbReference>
<proteinExistence type="predicted"/>
<protein>
    <submittedName>
        <fullName evidence="2">Uncharacterized protein</fullName>
    </submittedName>
</protein>
<comment type="caution">
    <text evidence="2">The sequence shown here is derived from an EMBL/GenBank/DDBJ whole genome shotgun (WGS) entry which is preliminary data.</text>
</comment>
<dbReference type="AlphaFoldDB" id="A0A7U7EJZ6"/>
<reference evidence="2 3" key="1">
    <citation type="submission" date="2020-08" db="EMBL/GenBank/DDBJ databases">
        <authorList>
            <person name="Criscuolo A."/>
        </authorList>
    </citation>
    <scope>NUCLEOTIDE SEQUENCE [LARGE SCALE GENOMIC DNA]</scope>
    <source>
        <strain evidence="2">CIP111764</strain>
    </source>
</reference>
<evidence type="ECO:0000313" key="3">
    <source>
        <dbReference type="Proteomes" id="UP000583387"/>
    </source>
</evidence>
<organism evidence="2 3">
    <name type="scientific">Zestomonas carbonaria</name>
    <dbReference type="NCBI Taxonomy" id="2762745"/>
    <lineage>
        <taxon>Bacteria</taxon>
        <taxon>Pseudomonadati</taxon>
        <taxon>Pseudomonadota</taxon>
        <taxon>Gammaproteobacteria</taxon>
        <taxon>Pseudomonadales</taxon>
        <taxon>Pseudomonadaceae</taxon>
        <taxon>Zestomonas</taxon>
    </lineage>
</organism>
<accession>A0A7U7EJZ6</accession>
<evidence type="ECO:0000313" key="2">
    <source>
        <dbReference type="EMBL" id="CAD5106246.1"/>
    </source>
</evidence>
<keyword evidence="1" id="KW-1133">Transmembrane helix</keyword>
<feature type="transmembrane region" description="Helical" evidence="1">
    <location>
        <begin position="7"/>
        <end position="27"/>
    </location>
</feature>
<dbReference type="Proteomes" id="UP000583387">
    <property type="component" value="Unassembled WGS sequence"/>
</dbReference>
<evidence type="ECO:0000256" key="1">
    <source>
        <dbReference type="SAM" id="Phobius"/>
    </source>
</evidence>
<gene>
    <name evidence="2" type="ORF">PSEWESI4_00506</name>
</gene>
<name>A0A7U7EJZ6_9GAMM</name>
<keyword evidence="3" id="KW-1185">Reference proteome</keyword>
<keyword evidence="1" id="KW-0812">Transmembrane</keyword>
<sequence length="250" mass="29074">MCTRRRFRYGIFLLGLLVAGVFTGWLVRDRDMSEKIMMIPAREQPAFDATRWFTSGMYRRKESPLEGWKYNPYGMTRVSPPAFPSEQLPELRDWIAFGIKNDYGKMTLEVPDVADDLLRDERFDPRPQIVYVFSGFQETDKPRDNYIFYALIEGKRFFVLLERDGISGEIISARRESRMRGMRKEDMDALFQVLEKRQKPGLRVSSGQPCPYPGVWECLDCPLAPQTFAHGVTLPQVEGRVVTWRLVKAL</sequence>